<name>A0A264W630_9BACL</name>
<keyword evidence="12" id="KW-1185">Reference proteome</keyword>
<dbReference type="GO" id="GO:0005886">
    <property type="term" value="C:plasma membrane"/>
    <property type="evidence" value="ECO:0007669"/>
    <property type="project" value="UniProtKB-SubCell"/>
</dbReference>
<dbReference type="RefSeq" id="WP_094941409.1">
    <property type="nucleotide sequence ID" value="NZ_NOKQ01000134.1"/>
</dbReference>
<accession>A0A264W630</accession>
<dbReference type="InterPro" id="IPR039421">
    <property type="entry name" value="Type_1_exporter"/>
</dbReference>
<dbReference type="OrthoDB" id="9770415at2"/>
<dbReference type="EMBL" id="NOKQ01000134">
    <property type="protein sequence ID" value="OZS79030.1"/>
    <property type="molecule type" value="Genomic_DNA"/>
</dbReference>
<dbReference type="PROSITE" id="PS50929">
    <property type="entry name" value="ABC_TM1F"/>
    <property type="match status" value="1"/>
</dbReference>
<feature type="transmembrane region" description="Helical" evidence="8">
    <location>
        <begin position="55"/>
        <end position="78"/>
    </location>
</feature>
<dbReference type="InterPro" id="IPR036640">
    <property type="entry name" value="ABC1_TM_sf"/>
</dbReference>
<dbReference type="PROSITE" id="PS50893">
    <property type="entry name" value="ABC_TRANSPORTER_2"/>
    <property type="match status" value="1"/>
</dbReference>
<feature type="domain" description="ABC transmembrane type-1" evidence="10">
    <location>
        <begin position="21"/>
        <end position="306"/>
    </location>
</feature>
<dbReference type="AlphaFoldDB" id="A0A264W630"/>
<dbReference type="SUPFAM" id="SSF90123">
    <property type="entry name" value="ABC transporter transmembrane region"/>
    <property type="match status" value="1"/>
</dbReference>
<feature type="domain" description="ABC transporter" evidence="9">
    <location>
        <begin position="337"/>
        <end position="571"/>
    </location>
</feature>
<evidence type="ECO:0000256" key="1">
    <source>
        <dbReference type="ARBA" id="ARBA00004651"/>
    </source>
</evidence>
<gene>
    <name evidence="11" type="ORF">CF394_01010</name>
</gene>
<comment type="subcellular location">
    <subcellularLocation>
        <location evidence="1">Cell membrane</location>
        <topology evidence="1">Multi-pass membrane protein</topology>
    </subcellularLocation>
</comment>
<dbReference type="GO" id="GO:0015421">
    <property type="term" value="F:ABC-type oligopeptide transporter activity"/>
    <property type="evidence" value="ECO:0007669"/>
    <property type="project" value="TreeGrafter"/>
</dbReference>
<proteinExistence type="predicted"/>
<keyword evidence="4" id="KW-0547">Nucleotide-binding</keyword>
<dbReference type="Gene3D" id="1.20.1560.10">
    <property type="entry name" value="ABC transporter type 1, transmembrane domain"/>
    <property type="match status" value="1"/>
</dbReference>
<feature type="transmembrane region" description="Helical" evidence="8">
    <location>
        <begin position="161"/>
        <end position="178"/>
    </location>
</feature>
<dbReference type="PANTHER" id="PTHR43394">
    <property type="entry name" value="ATP-DEPENDENT PERMEASE MDL1, MITOCHONDRIAL"/>
    <property type="match status" value="1"/>
</dbReference>
<evidence type="ECO:0000313" key="11">
    <source>
        <dbReference type="EMBL" id="OZS79030.1"/>
    </source>
</evidence>
<evidence type="ECO:0000259" key="10">
    <source>
        <dbReference type="PROSITE" id="PS50929"/>
    </source>
</evidence>
<dbReference type="PANTHER" id="PTHR43394:SF1">
    <property type="entry name" value="ATP-BINDING CASSETTE SUB-FAMILY B MEMBER 10, MITOCHONDRIAL"/>
    <property type="match status" value="1"/>
</dbReference>
<dbReference type="InterPro" id="IPR027417">
    <property type="entry name" value="P-loop_NTPase"/>
</dbReference>
<evidence type="ECO:0000256" key="8">
    <source>
        <dbReference type="SAM" id="Phobius"/>
    </source>
</evidence>
<keyword evidence="3 8" id="KW-0812">Transmembrane</keyword>
<protein>
    <submittedName>
        <fullName evidence="11">ABC transporter ATP-binding protein</fullName>
    </submittedName>
</protein>
<dbReference type="Pfam" id="PF00664">
    <property type="entry name" value="ABC_membrane"/>
    <property type="match status" value="1"/>
</dbReference>
<feature type="transmembrane region" description="Helical" evidence="8">
    <location>
        <begin position="21"/>
        <end position="43"/>
    </location>
</feature>
<dbReference type="Gene3D" id="3.40.50.300">
    <property type="entry name" value="P-loop containing nucleotide triphosphate hydrolases"/>
    <property type="match status" value="1"/>
</dbReference>
<feature type="transmembrane region" description="Helical" evidence="8">
    <location>
        <begin position="246"/>
        <end position="266"/>
    </location>
</feature>
<dbReference type="GO" id="GO:0016887">
    <property type="term" value="F:ATP hydrolysis activity"/>
    <property type="evidence" value="ECO:0007669"/>
    <property type="project" value="InterPro"/>
</dbReference>
<sequence length="579" mass="65111">MTTSKRLYLYALKYKKTILSGLGLLTIAVIVDLIGPFIAKYIIDTQITAEQIDFVVIAQLLAVFFGLQIVAAIFRYFMYIQLQIGANRVVQHLRNDVFQHIQRVPVHYFDNLPAGKIVARVTNDTEAIRNLYVQVLSQFATSIISITGVYIALFILDVRLAAMALIIIPVVYIWMISYRKYASKYNQIVRTKLADMNAMINESIQGMSIIQAFRREKQMAREFAQMNESHFDYQSKLLKLDSATSFNLVFVLRNMMFLGFILYFGAASVDTEAAVTAGTLYAFVDYITRLFNPLTGIVNQFSQLERSLVAGSRVFELLDEKGEIVSDERIPRYQGNVTVKDVWFAYKEEEYVLKNLNFSAKKGETVALVGHTGSGKSSIMNLLFRFYDPTKGTISIDGQDMTTLSRQAVREHMGIVLQDPYLFTGTIATNISLNDPRITREQVEKAIEAVGGDRVLKNLEKGLDTPVVEKGSTLSSGQRQLISFARALAFDPAILILDEATSNIDTETEELIQHAMDVLKKGRTTFIIAHRLSTIKNADRILVLDKGEIVENGNHDELIALGGQYEKMYRLQAGTAQLA</sequence>
<keyword evidence="7 8" id="KW-0472">Membrane</keyword>
<keyword evidence="6 8" id="KW-1133">Transmembrane helix</keyword>
<dbReference type="CDD" id="cd03254">
    <property type="entry name" value="ABCC_Glucan_exporter_like"/>
    <property type="match status" value="1"/>
</dbReference>
<keyword evidence="5 11" id="KW-0067">ATP-binding</keyword>
<reference evidence="11 12" key="1">
    <citation type="submission" date="2017-07" db="EMBL/GenBank/DDBJ databases">
        <title>Tetzosporium hominis gen.nov. sp.nov.</title>
        <authorList>
            <person name="Tetz G."/>
            <person name="Tetz V."/>
        </authorList>
    </citation>
    <scope>NUCLEOTIDE SEQUENCE [LARGE SCALE GENOMIC DNA]</scope>
    <source>
        <strain evidence="11 12">VT-49</strain>
    </source>
</reference>
<dbReference type="InterPro" id="IPR003593">
    <property type="entry name" value="AAA+_ATPase"/>
</dbReference>
<dbReference type="SMART" id="SM00382">
    <property type="entry name" value="AAA"/>
    <property type="match status" value="1"/>
</dbReference>
<dbReference type="InterPro" id="IPR003439">
    <property type="entry name" value="ABC_transporter-like_ATP-bd"/>
</dbReference>
<dbReference type="InterPro" id="IPR011527">
    <property type="entry name" value="ABC1_TM_dom"/>
</dbReference>
<evidence type="ECO:0000313" key="12">
    <source>
        <dbReference type="Proteomes" id="UP000217065"/>
    </source>
</evidence>
<dbReference type="InterPro" id="IPR017871">
    <property type="entry name" value="ABC_transporter-like_CS"/>
</dbReference>
<evidence type="ECO:0000256" key="2">
    <source>
        <dbReference type="ARBA" id="ARBA00022448"/>
    </source>
</evidence>
<dbReference type="FunFam" id="3.40.50.300:FF:000287">
    <property type="entry name" value="Multidrug ABC transporter ATP-binding protein"/>
    <property type="match status" value="1"/>
</dbReference>
<evidence type="ECO:0000259" key="9">
    <source>
        <dbReference type="PROSITE" id="PS50893"/>
    </source>
</evidence>
<dbReference type="Proteomes" id="UP000217065">
    <property type="component" value="Unassembled WGS sequence"/>
</dbReference>
<evidence type="ECO:0000256" key="4">
    <source>
        <dbReference type="ARBA" id="ARBA00022741"/>
    </source>
</evidence>
<evidence type="ECO:0000256" key="6">
    <source>
        <dbReference type="ARBA" id="ARBA00022989"/>
    </source>
</evidence>
<evidence type="ECO:0000256" key="7">
    <source>
        <dbReference type="ARBA" id="ARBA00023136"/>
    </source>
</evidence>
<dbReference type="SUPFAM" id="SSF52540">
    <property type="entry name" value="P-loop containing nucleoside triphosphate hydrolases"/>
    <property type="match status" value="1"/>
</dbReference>
<keyword evidence="2" id="KW-0813">Transport</keyword>
<dbReference type="GO" id="GO:0005524">
    <property type="term" value="F:ATP binding"/>
    <property type="evidence" value="ECO:0007669"/>
    <property type="project" value="UniProtKB-KW"/>
</dbReference>
<evidence type="ECO:0000256" key="3">
    <source>
        <dbReference type="ARBA" id="ARBA00022692"/>
    </source>
</evidence>
<comment type="caution">
    <text evidence="11">The sequence shown here is derived from an EMBL/GenBank/DDBJ whole genome shotgun (WGS) entry which is preliminary data.</text>
</comment>
<feature type="transmembrane region" description="Helical" evidence="8">
    <location>
        <begin position="135"/>
        <end position="155"/>
    </location>
</feature>
<dbReference type="CDD" id="cd18544">
    <property type="entry name" value="ABC_6TM_TmrA_like"/>
    <property type="match status" value="1"/>
</dbReference>
<organism evidence="11 12">
    <name type="scientific">Tetzosporium hominis</name>
    <dbReference type="NCBI Taxonomy" id="2020506"/>
    <lineage>
        <taxon>Bacteria</taxon>
        <taxon>Bacillati</taxon>
        <taxon>Bacillota</taxon>
        <taxon>Bacilli</taxon>
        <taxon>Bacillales</taxon>
        <taxon>Caryophanaceae</taxon>
        <taxon>Tetzosporium</taxon>
    </lineage>
</organism>
<evidence type="ECO:0000256" key="5">
    <source>
        <dbReference type="ARBA" id="ARBA00022840"/>
    </source>
</evidence>
<dbReference type="PROSITE" id="PS00211">
    <property type="entry name" value="ABC_TRANSPORTER_1"/>
    <property type="match status" value="1"/>
</dbReference>
<dbReference type="Pfam" id="PF00005">
    <property type="entry name" value="ABC_tran"/>
    <property type="match status" value="1"/>
</dbReference>